<evidence type="ECO:0000313" key="4">
    <source>
        <dbReference type="Proteomes" id="UP000317332"/>
    </source>
</evidence>
<accession>A0A506PHP5</accession>
<reference evidence="3 4" key="1">
    <citation type="submission" date="2019-06" db="EMBL/GenBank/DDBJ databases">
        <title>Flavobacteriaceae Paucihalobacterium erythroidium CWB-1, complete genome.</title>
        <authorList>
            <person name="Wu S."/>
        </authorList>
    </citation>
    <scope>NUCLEOTIDE SEQUENCE [LARGE SCALE GENOMIC DNA]</scope>
    <source>
        <strain evidence="3 4">CWB-1</strain>
    </source>
</reference>
<organism evidence="3 4">
    <name type="scientific">Paucihalobacter ruber</name>
    <dbReference type="NCBI Taxonomy" id="2567861"/>
    <lineage>
        <taxon>Bacteria</taxon>
        <taxon>Pseudomonadati</taxon>
        <taxon>Bacteroidota</taxon>
        <taxon>Flavobacteriia</taxon>
        <taxon>Flavobacteriales</taxon>
        <taxon>Flavobacteriaceae</taxon>
        <taxon>Paucihalobacter</taxon>
    </lineage>
</organism>
<dbReference type="PANTHER" id="PTHR12526:SF630">
    <property type="entry name" value="GLYCOSYLTRANSFERASE"/>
    <property type="match status" value="1"/>
</dbReference>
<evidence type="ECO:0000313" key="3">
    <source>
        <dbReference type="EMBL" id="TPV33366.1"/>
    </source>
</evidence>
<comment type="caution">
    <text evidence="3">The sequence shown here is derived from an EMBL/GenBank/DDBJ whole genome shotgun (WGS) entry which is preliminary data.</text>
</comment>
<evidence type="ECO:0000259" key="2">
    <source>
        <dbReference type="Pfam" id="PF13439"/>
    </source>
</evidence>
<sequence length="381" mass="43743">MKLGIFMYSLSGGGAERQFIYIVSYCIKHDIDVCFILMNSTIKYDLPEDVKIYYLEKSNFNESGILKAAKIPLLAYKYSRLIKKLKVTHSISLLSRPNFINIIARTFTNYRFKLIINELAYPSLEYSYKNFQSTFNKLMIRFFFKKADLIICNSNGNQMDLINNFKVPANKTAVVNNPIDLDKIHNIAAIKGFFLKNHFNMITIGRLDRGKNHSLLINALSKLNNPKLKLYIFGEGVLRDELEALIDKLKLQNQVFLMGFDSNPFKYLKGADLFVFGSNHEGFPNVVLEAMASGLPILTTNCKSGPSEIMNLVEKKEDLMITDYGILVPVMNVELMSKGMSYFIENINYLNTSKINVLERVKIYEKDRILEKYIQTIKSVN</sequence>
<gene>
    <name evidence="3" type="ORF">FJ651_09750</name>
</gene>
<proteinExistence type="predicted"/>
<dbReference type="Pfam" id="PF13439">
    <property type="entry name" value="Glyco_transf_4"/>
    <property type="match status" value="1"/>
</dbReference>
<protein>
    <submittedName>
        <fullName evidence="3">Glycosyltransferase</fullName>
    </submittedName>
</protein>
<dbReference type="Proteomes" id="UP000317332">
    <property type="component" value="Unassembled WGS sequence"/>
</dbReference>
<feature type="domain" description="Glycosyltransferase subfamily 4-like N-terminal" evidence="2">
    <location>
        <begin position="13"/>
        <end position="183"/>
    </location>
</feature>
<keyword evidence="3" id="KW-0808">Transferase</keyword>
<dbReference type="EMBL" id="VHIQ01000004">
    <property type="protein sequence ID" value="TPV33366.1"/>
    <property type="molecule type" value="Genomic_DNA"/>
</dbReference>
<dbReference type="Pfam" id="PF00534">
    <property type="entry name" value="Glycos_transf_1"/>
    <property type="match status" value="1"/>
</dbReference>
<dbReference type="RefSeq" id="WP_140990328.1">
    <property type="nucleotide sequence ID" value="NZ_VHIQ01000004.1"/>
</dbReference>
<dbReference type="GO" id="GO:0016757">
    <property type="term" value="F:glycosyltransferase activity"/>
    <property type="evidence" value="ECO:0007669"/>
    <property type="project" value="InterPro"/>
</dbReference>
<dbReference type="SUPFAM" id="SSF53756">
    <property type="entry name" value="UDP-Glycosyltransferase/glycogen phosphorylase"/>
    <property type="match status" value="1"/>
</dbReference>
<keyword evidence="4" id="KW-1185">Reference proteome</keyword>
<dbReference type="InterPro" id="IPR001296">
    <property type="entry name" value="Glyco_trans_1"/>
</dbReference>
<name>A0A506PHP5_9FLAO</name>
<dbReference type="Gene3D" id="3.40.50.2000">
    <property type="entry name" value="Glycogen Phosphorylase B"/>
    <property type="match status" value="2"/>
</dbReference>
<feature type="domain" description="Glycosyl transferase family 1" evidence="1">
    <location>
        <begin position="199"/>
        <end position="346"/>
    </location>
</feature>
<dbReference type="AlphaFoldDB" id="A0A506PHP5"/>
<dbReference type="PANTHER" id="PTHR12526">
    <property type="entry name" value="GLYCOSYLTRANSFERASE"/>
    <property type="match status" value="1"/>
</dbReference>
<dbReference type="InterPro" id="IPR028098">
    <property type="entry name" value="Glyco_trans_4-like_N"/>
</dbReference>
<dbReference type="CDD" id="cd03811">
    <property type="entry name" value="GT4_GT28_WabH-like"/>
    <property type="match status" value="1"/>
</dbReference>
<dbReference type="OrthoDB" id="798298at2"/>
<evidence type="ECO:0000259" key="1">
    <source>
        <dbReference type="Pfam" id="PF00534"/>
    </source>
</evidence>